<gene>
    <name evidence="3" type="ORF">TRFO_17293</name>
</gene>
<feature type="coiled-coil region" evidence="1">
    <location>
        <begin position="213"/>
        <end position="420"/>
    </location>
</feature>
<evidence type="ECO:0000313" key="3">
    <source>
        <dbReference type="EMBL" id="OHT12750.1"/>
    </source>
</evidence>
<dbReference type="VEuPathDB" id="TrichDB:TRFO_17293"/>
<feature type="compositionally biased region" description="Basic residues" evidence="2">
    <location>
        <begin position="926"/>
        <end position="939"/>
    </location>
</feature>
<keyword evidence="1" id="KW-0175">Coiled coil</keyword>
<accession>A0A1J4KSW3</accession>
<organism evidence="3 4">
    <name type="scientific">Tritrichomonas foetus</name>
    <dbReference type="NCBI Taxonomy" id="1144522"/>
    <lineage>
        <taxon>Eukaryota</taxon>
        <taxon>Metamonada</taxon>
        <taxon>Parabasalia</taxon>
        <taxon>Tritrichomonadida</taxon>
        <taxon>Tritrichomonadidae</taxon>
        <taxon>Tritrichomonas</taxon>
    </lineage>
</organism>
<dbReference type="EMBL" id="MLAK01000556">
    <property type="protein sequence ID" value="OHT12750.1"/>
    <property type="molecule type" value="Genomic_DNA"/>
</dbReference>
<dbReference type="RefSeq" id="XP_068365886.1">
    <property type="nucleotide sequence ID" value="XM_068499499.1"/>
</dbReference>
<dbReference type="OrthoDB" id="10691303at2759"/>
<proteinExistence type="predicted"/>
<evidence type="ECO:0000313" key="4">
    <source>
        <dbReference type="Proteomes" id="UP000179807"/>
    </source>
</evidence>
<feature type="coiled-coil region" evidence="1">
    <location>
        <begin position="642"/>
        <end position="724"/>
    </location>
</feature>
<evidence type="ECO:0000256" key="1">
    <source>
        <dbReference type="SAM" id="Coils"/>
    </source>
</evidence>
<name>A0A1J4KSW3_9EUKA</name>
<dbReference type="AlphaFoldDB" id="A0A1J4KSW3"/>
<reference evidence="3" key="1">
    <citation type="submission" date="2016-10" db="EMBL/GenBank/DDBJ databases">
        <authorList>
            <person name="Benchimol M."/>
            <person name="Almeida L.G."/>
            <person name="Vasconcelos A.T."/>
            <person name="Perreira-Neves A."/>
            <person name="Rosa I.A."/>
            <person name="Tasca T."/>
            <person name="Bogo M.R."/>
            <person name="de Souza W."/>
        </authorList>
    </citation>
    <scope>NUCLEOTIDE SEQUENCE [LARGE SCALE GENOMIC DNA]</scope>
    <source>
        <strain evidence="3">K</strain>
    </source>
</reference>
<dbReference type="GeneID" id="94834203"/>
<dbReference type="Proteomes" id="UP000179807">
    <property type="component" value="Unassembled WGS sequence"/>
</dbReference>
<sequence>MSNITSITIHNSCKKIAQLNRVIEYLTSFLEETIFQIAAIRTNVDADFQTIFKNHEDKVTEILSTISGQEKDVTETIKNMYSKRITDENDKLKKKRDKVTTFIRNEEGAIINEVKSLLSTVFLISQNMQNQIEILNRTSPLTDLQARIKDLEKNKKIEFRNFDKENKTKIQKFQQDSEKHMKEMISHFEKVKNDIKLSYEMDNPGIPDKKALLSDFLKKREALKEVMNNAKKDLNKEKTIATQNFTGFKGRLHKMINQLKEYESNSKKEIEKRKKENQEIFNNFTKQIKDEKMNLTNSKQVHQNELINLENEHKMIRSKVKQTLAQTEQNTKNRIMCHDKEIEEEQNRLLNELDQIKSQNSKEKEEMNQKISKCEQNLINKKEEFFEIQKSTENSKINNTKNYENELSKLKECFENEKNEIINKFKEIHTQMLENLNNQESFVNETEKAQIQLTTLQNELQTLISKFAEELPKFDPTSFENNQSQENPKDIESKLNRVYEGKLKELETHSTHSKNEYESIENKYQEELDRKYKNEMSNVSKSFSDEDFKAKIHEYEDIYKKVTQELNSIKDIDIPFKSDNVNELNETELLHQKEILNEKVTNERMELILKYQKEYETESENLPKEFDQSSYQIDSTSFDRIKESFDKKLSQLTEEIQKKEKELQKLEETKTTQFEIPEDEKVQKLKLRFTSYQQKSEEKIKNEQNRTEKLLNALRSQIQIAETKYISSIKMEKSQQDLDHQTFRDNFHAKSNYRKSMKGTFEERSKSLQEQFENDRIRMLNEHDITVQKLTDSIMMAKCQANVPDMDESIKQQYNNQFLKEKEKYDTAMETFISKRDFKVSQSDQQIALMKNRCDKAMESFSARPMRIEEKSVIDRLTLTLDEKTEKLKSIGKEFLDYREGLAIRDREFNQRFVRLPQVSIESRNQKRRSTTGFARKKPLPPLPTPNSIV</sequence>
<evidence type="ECO:0000256" key="2">
    <source>
        <dbReference type="SAM" id="MobiDB-lite"/>
    </source>
</evidence>
<feature type="region of interest" description="Disordered" evidence="2">
    <location>
        <begin position="924"/>
        <end position="950"/>
    </location>
</feature>
<protein>
    <submittedName>
        <fullName evidence="3">Uncharacterized protein</fullName>
    </submittedName>
</protein>
<comment type="caution">
    <text evidence="3">The sequence shown here is derived from an EMBL/GenBank/DDBJ whole genome shotgun (WGS) entry which is preliminary data.</text>
</comment>
<feature type="compositionally biased region" description="Pro residues" evidence="2">
    <location>
        <begin position="940"/>
        <end position="950"/>
    </location>
</feature>
<keyword evidence="4" id="KW-1185">Reference proteome</keyword>